<dbReference type="InParanoid" id="A0A4Q1BID3"/>
<reference evidence="3 4" key="1">
    <citation type="submission" date="2016-06" db="EMBL/GenBank/DDBJ databases">
        <title>Evolution of pathogenesis and genome organization in the Tremellales.</title>
        <authorList>
            <person name="Cuomo C."/>
            <person name="Litvintseva A."/>
            <person name="Heitman J."/>
            <person name="Chen Y."/>
            <person name="Sun S."/>
            <person name="Springer D."/>
            <person name="Dromer F."/>
            <person name="Young S."/>
            <person name="Zeng Q."/>
            <person name="Chapman S."/>
            <person name="Gujja S."/>
            <person name="Saif S."/>
            <person name="Birren B."/>
        </authorList>
    </citation>
    <scope>NUCLEOTIDE SEQUENCE [LARGE SCALE GENOMIC DNA]</scope>
    <source>
        <strain evidence="3 4">ATCC 28783</strain>
    </source>
</reference>
<dbReference type="AlphaFoldDB" id="A0A4Q1BID3"/>
<evidence type="ECO:0000256" key="2">
    <source>
        <dbReference type="SAM" id="SignalP"/>
    </source>
</evidence>
<feature type="transmembrane region" description="Helical" evidence="1">
    <location>
        <begin position="92"/>
        <end position="111"/>
    </location>
</feature>
<organism evidence="3 4">
    <name type="scientific">Tremella mesenterica</name>
    <name type="common">Jelly fungus</name>
    <dbReference type="NCBI Taxonomy" id="5217"/>
    <lineage>
        <taxon>Eukaryota</taxon>
        <taxon>Fungi</taxon>
        <taxon>Dikarya</taxon>
        <taxon>Basidiomycota</taxon>
        <taxon>Agaricomycotina</taxon>
        <taxon>Tremellomycetes</taxon>
        <taxon>Tremellales</taxon>
        <taxon>Tremellaceae</taxon>
        <taxon>Tremella</taxon>
    </lineage>
</organism>
<sequence length="190" mass="19663">MIFTRLALFALPLLGFASPVAKVDNKGLAVRGQTVADCLTTCKTQIAPACDVIKTTTDVTVITTNINIIITSCTETIAVIKSIAISTEEVTVVAQLVVDIIVQIVGVLTVCKPIGALSALVAQLTILIVSLLTTVGLVVDGVLIVVGQLLQTVLGDVVGLLNGLGLGLVLAPVSRFAARIQGHVYNGYVC</sequence>
<evidence type="ECO:0000313" key="3">
    <source>
        <dbReference type="EMBL" id="RXK37356.1"/>
    </source>
</evidence>
<feature type="chain" id="PRO_5020709889" evidence="2">
    <location>
        <begin position="18"/>
        <end position="190"/>
    </location>
</feature>
<accession>A0A4Q1BID3</accession>
<gene>
    <name evidence="3" type="ORF">M231_05343</name>
</gene>
<keyword evidence="2" id="KW-0732">Signal</keyword>
<protein>
    <submittedName>
        <fullName evidence="3">Uncharacterized protein</fullName>
    </submittedName>
</protein>
<comment type="caution">
    <text evidence="3">The sequence shown here is derived from an EMBL/GenBank/DDBJ whole genome shotgun (WGS) entry which is preliminary data.</text>
</comment>
<feature type="signal peptide" evidence="2">
    <location>
        <begin position="1"/>
        <end position="17"/>
    </location>
</feature>
<dbReference type="Proteomes" id="UP000289152">
    <property type="component" value="Unassembled WGS sequence"/>
</dbReference>
<evidence type="ECO:0000313" key="4">
    <source>
        <dbReference type="Proteomes" id="UP000289152"/>
    </source>
</evidence>
<feature type="transmembrane region" description="Helical" evidence="1">
    <location>
        <begin position="153"/>
        <end position="173"/>
    </location>
</feature>
<keyword evidence="1" id="KW-1133">Transmembrane helix</keyword>
<evidence type="ECO:0000256" key="1">
    <source>
        <dbReference type="SAM" id="Phobius"/>
    </source>
</evidence>
<keyword evidence="1" id="KW-0812">Transmembrane</keyword>
<keyword evidence="1" id="KW-0472">Membrane</keyword>
<keyword evidence="4" id="KW-1185">Reference proteome</keyword>
<proteinExistence type="predicted"/>
<feature type="transmembrane region" description="Helical" evidence="1">
    <location>
        <begin position="123"/>
        <end position="147"/>
    </location>
</feature>
<dbReference type="EMBL" id="SDIL01000070">
    <property type="protein sequence ID" value="RXK37356.1"/>
    <property type="molecule type" value="Genomic_DNA"/>
</dbReference>
<name>A0A4Q1BID3_TREME</name>